<evidence type="ECO:0000256" key="1">
    <source>
        <dbReference type="SAM" id="MobiDB-lite"/>
    </source>
</evidence>
<organism evidence="2 3">
    <name type="scientific">Cetraspora pellucida</name>
    <dbReference type="NCBI Taxonomy" id="1433469"/>
    <lineage>
        <taxon>Eukaryota</taxon>
        <taxon>Fungi</taxon>
        <taxon>Fungi incertae sedis</taxon>
        <taxon>Mucoromycota</taxon>
        <taxon>Glomeromycotina</taxon>
        <taxon>Glomeromycetes</taxon>
        <taxon>Diversisporales</taxon>
        <taxon>Gigasporaceae</taxon>
        <taxon>Cetraspora</taxon>
    </lineage>
</organism>
<dbReference type="EMBL" id="CAJVQA010042995">
    <property type="protein sequence ID" value="CAG8815375.1"/>
    <property type="molecule type" value="Genomic_DNA"/>
</dbReference>
<dbReference type="AlphaFoldDB" id="A0A9N9PFI8"/>
<feature type="non-terminal residue" evidence="2">
    <location>
        <position position="158"/>
    </location>
</feature>
<name>A0A9N9PFI8_9GLOM</name>
<reference evidence="2" key="1">
    <citation type="submission" date="2021-06" db="EMBL/GenBank/DDBJ databases">
        <authorList>
            <person name="Kallberg Y."/>
            <person name="Tangrot J."/>
            <person name="Rosling A."/>
        </authorList>
    </citation>
    <scope>NUCLEOTIDE SEQUENCE</scope>
    <source>
        <strain evidence="2">FL966</strain>
    </source>
</reference>
<sequence>PKLQTSKGLSPGSQKKKASQRAPTTQTLENTAKHLETAMCTEDIALKDSRTWSNMVEKEWALTTGTTSNNQLSKQIKVIDAVLNNLMGIAIEVARNNNNSRLSNIISNDLKSTEYKHLTDHYTAEKDSGQFNNTEINEQESKFITKNKEQKKNNIQNL</sequence>
<protein>
    <submittedName>
        <fullName evidence="2">19860_t:CDS:1</fullName>
    </submittedName>
</protein>
<proteinExistence type="predicted"/>
<feature type="compositionally biased region" description="Polar residues" evidence="1">
    <location>
        <begin position="1"/>
        <end position="13"/>
    </location>
</feature>
<evidence type="ECO:0000313" key="3">
    <source>
        <dbReference type="Proteomes" id="UP000789759"/>
    </source>
</evidence>
<feature type="region of interest" description="Disordered" evidence="1">
    <location>
        <begin position="1"/>
        <end position="29"/>
    </location>
</feature>
<keyword evidence="3" id="KW-1185">Reference proteome</keyword>
<accession>A0A9N9PFI8</accession>
<feature type="non-terminal residue" evidence="2">
    <location>
        <position position="1"/>
    </location>
</feature>
<dbReference type="Proteomes" id="UP000789759">
    <property type="component" value="Unassembled WGS sequence"/>
</dbReference>
<evidence type="ECO:0000313" key="2">
    <source>
        <dbReference type="EMBL" id="CAG8815375.1"/>
    </source>
</evidence>
<comment type="caution">
    <text evidence="2">The sequence shown here is derived from an EMBL/GenBank/DDBJ whole genome shotgun (WGS) entry which is preliminary data.</text>
</comment>
<gene>
    <name evidence="2" type="ORF">CPELLU_LOCUS19130</name>
</gene>